<dbReference type="AlphaFoldDB" id="A0A7J9F072"/>
<comment type="caution">
    <text evidence="1">The sequence shown here is derived from an EMBL/GenBank/DDBJ whole genome shotgun (WGS) entry which is preliminary data.</text>
</comment>
<accession>A0A7J9F072</accession>
<protein>
    <submittedName>
        <fullName evidence="1">Uncharacterized protein</fullName>
    </submittedName>
</protein>
<name>A0A7J9F072_9ROSI</name>
<sequence>MLNLTYDNDKEQCYYDICEQERDPNFWATLNALIVVSFARKMLSSVKSLHAIILLISIVRYHNSNAFW</sequence>
<dbReference type="Proteomes" id="UP000593568">
    <property type="component" value="Unassembled WGS sequence"/>
</dbReference>
<evidence type="ECO:0000313" key="1">
    <source>
        <dbReference type="EMBL" id="MBA0778561.1"/>
    </source>
</evidence>
<gene>
    <name evidence="1" type="ORF">Gotri_006411</name>
</gene>
<evidence type="ECO:0000313" key="2">
    <source>
        <dbReference type="Proteomes" id="UP000593568"/>
    </source>
</evidence>
<proteinExistence type="predicted"/>
<keyword evidence="2" id="KW-1185">Reference proteome</keyword>
<organism evidence="1 2">
    <name type="scientific">Gossypium trilobum</name>
    <dbReference type="NCBI Taxonomy" id="34281"/>
    <lineage>
        <taxon>Eukaryota</taxon>
        <taxon>Viridiplantae</taxon>
        <taxon>Streptophyta</taxon>
        <taxon>Embryophyta</taxon>
        <taxon>Tracheophyta</taxon>
        <taxon>Spermatophyta</taxon>
        <taxon>Magnoliopsida</taxon>
        <taxon>eudicotyledons</taxon>
        <taxon>Gunneridae</taxon>
        <taxon>Pentapetalae</taxon>
        <taxon>rosids</taxon>
        <taxon>malvids</taxon>
        <taxon>Malvales</taxon>
        <taxon>Malvaceae</taxon>
        <taxon>Malvoideae</taxon>
        <taxon>Gossypium</taxon>
    </lineage>
</organism>
<reference evidence="1 2" key="1">
    <citation type="journal article" date="2019" name="Genome Biol. Evol.">
        <title>Insights into the evolution of the New World diploid cottons (Gossypium, subgenus Houzingenia) based on genome sequencing.</title>
        <authorList>
            <person name="Grover C.E."/>
            <person name="Arick M.A. 2nd"/>
            <person name="Thrash A."/>
            <person name="Conover J.L."/>
            <person name="Sanders W.S."/>
            <person name="Peterson D.G."/>
            <person name="Frelichowski J.E."/>
            <person name="Scheffler J.A."/>
            <person name="Scheffler B.E."/>
            <person name="Wendel J.F."/>
        </authorList>
    </citation>
    <scope>NUCLEOTIDE SEQUENCE [LARGE SCALE GENOMIC DNA]</scope>
    <source>
        <strain evidence="1">8</strain>
        <tissue evidence="1">Leaf</tissue>
    </source>
</reference>
<dbReference type="EMBL" id="JABEZW010000010">
    <property type="protein sequence ID" value="MBA0778561.1"/>
    <property type="molecule type" value="Genomic_DNA"/>
</dbReference>